<reference evidence="1" key="1">
    <citation type="submission" date="2022-06" db="EMBL/GenBank/DDBJ databases">
        <title>Fusarium solani species complex genomes reveal bases of compartmentalisation and animal pathogenesis.</title>
        <authorList>
            <person name="Tsai I.J."/>
        </authorList>
    </citation>
    <scope>NUCLEOTIDE SEQUENCE</scope>
    <source>
        <strain evidence="1">Fu6.1</strain>
    </source>
</reference>
<dbReference type="EMBL" id="CM046510">
    <property type="protein sequence ID" value="KAI8660674.1"/>
    <property type="molecule type" value="Genomic_DNA"/>
</dbReference>
<proteinExistence type="predicted"/>
<protein>
    <submittedName>
        <fullName evidence="1">GH16 domain-containing protein</fullName>
    </submittedName>
</protein>
<organism evidence="1 2">
    <name type="scientific">Fusarium keratoplasticum</name>
    <dbReference type="NCBI Taxonomy" id="1328300"/>
    <lineage>
        <taxon>Eukaryota</taxon>
        <taxon>Fungi</taxon>
        <taxon>Dikarya</taxon>
        <taxon>Ascomycota</taxon>
        <taxon>Pezizomycotina</taxon>
        <taxon>Sordariomycetes</taxon>
        <taxon>Hypocreomycetidae</taxon>
        <taxon>Hypocreales</taxon>
        <taxon>Nectriaceae</taxon>
        <taxon>Fusarium</taxon>
        <taxon>Fusarium solani species complex</taxon>
    </lineage>
</organism>
<comment type="caution">
    <text evidence="1">The sequence shown here is derived from an EMBL/GenBank/DDBJ whole genome shotgun (WGS) entry which is preliminary data.</text>
</comment>
<sequence length="727" mass="80151">MWYPAILLVAASQLVSGICECGYSIVDLDNQQPIFFTDYLETDFTRLPTISQNNDWVRQQFTVSAEDGRGDYGKAFKPENIRTHITEMKGRQDEEAGLHLLVGSVIDDHGAISGSELDTERQDLHWGSFRAGMKLTPTNGTCAAFFWYFNDTQEIDIEFLSREFDHDKGIYPVNLVVQSKQSLEAGYDASKTGTYKRVNLDFDPTDAFHEYRFDYTSNRVLFYADSKLLARMEGGNMPSAGGHLILQHWSNGNQWWSGGPPTEDATATVSYVKAYFNSSEPEHQEVPDVTERNASSGGRFFIDDETSDKKDRQDENNATSHGIRGATIERDIVLASKLDSSSPTMPSPEFLDIVLENQTDSPALFAHIMGRNDKGVAVLLADGQTLHQPASPSEILQPVGADHGIPIGGPGSRRKIRIPRMYGARIWFCKGKPLTFLLNPGPAIVEPSVMNPTDPNFDADWGFCEFTFNDFQLFVNVSYVDFVSLPIALKLENEAGKVTQIPGMPKKGLEDVCAGLQRQAAKDGAGWEKLIVKSKAGKNIRALSPNAGRELHPGLLEGYFAPSVDAAWARYEKEDLVINTQFDWGDVKGRVRDGKLVFSNVGKDKLTFSFSKPSTRDILSCSTGPFAAGEGVSAAQLNVGARLAAALNRGTLARNGRQPEGERVEAYYADESVRSNHYSRVCHEVTIEGRGYAFPYDDVGATDGVDQSGFLNDERPKVLTITVGGPK</sequence>
<dbReference type="Proteomes" id="UP001065298">
    <property type="component" value="Chromosome 8"/>
</dbReference>
<evidence type="ECO:0000313" key="2">
    <source>
        <dbReference type="Proteomes" id="UP001065298"/>
    </source>
</evidence>
<gene>
    <name evidence="1" type="ORF">NCS57_01045300</name>
</gene>
<evidence type="ECO:0000313" key="1">
    <source>
        <dbReference type="EMBL" id="KAI8660674.1"/>
    </source>
</evidence>
<name>A0ACC0QN91_9HYPO</name>
<accession>A0ACC0QN91</accession>
<keyword evidence="2" id="KW-1185">Reference proteome</keyword>